<dbReference type="Proteomes" id="UP000597877">
    <property type="component" value="Unassembled WGS sequence"/>
</dbReference>
<keyword evidence="5" id="KW-1185">Reference proteome</keyword>
<comment type="caution">
    <text evidence="4">The sequence shown here is derived from an EMBL/GenBank/DDBJ whole genome shotgun (WGS) entry which is preliminary data.</text>
</comment>
<comment type="similarity">
    <text evidence="1">Belongs to the V-ATPase E subunit family.</text>
</comment>
<organism evidence="4 5">
    <name type="scientific">Eubacterium segne</name>
    <dbReference type="NCBI Taxonomy" id="2763045"/>
    <lineage>
        <taxon>Bacteria</taxon>
        <taxon>Bacillati</taxon>
        <taxon>Bacillota</taxon>
        <taxon>Clostridia</taxon>
        <taxon>Eubacteriales</taxon>
        <taxon>Eubacteriaceae</taxon>
        <taxon>Eubacterium</taxon>
    </lineage>
</organism>
<accession>A0ABR7F6J4</accession>
<evidence type="ECO:0000256" key="3">
    <source>
        <dbReference type="ARBA" id="ARBA00023065"/>
    </source>
</evidence>
<evidence type="ECO:0000313" key="5">
    <source>
        <dbReference type="Proteomes" id="UP000597877"/>
    </source>
</evidence>
<dbReference type="InterPro" id="IPR002842">
    <property type="entry name" value="ATPase_V1_Esu"/>
</dbReference>
<dbReference type="RefSeq" id="WP_118589784.1">
    <property type="nucleotide sequence ID" value="NZ_JACOOZ010000008.1"/>
</dbReference>
<dbReference type="EMBL" id="JACOOZ010000008">
    <property type="protein sequence ID" value="MBC5668584.1"/>
    <property type="molecule type" value="Genomic_DNA"/>
</dbReference>
<protein>
    <recommendedName>
        <fullName evidence="6">V-type proton ATPase subunit E</fullName>
    </recommendedName>
</protein>
<dbReference type="Pfam" id="PF01991">
    <property type="entry name" value="vATP-synt_E"/>
    <property type="match status" value="1"/>
</dbReference>
<evidence type="ECO:0000256" key="2">
    <source>
        <dbReference type="ARBA" id="ARBA00022448"/>
    </source>
</evidence>
<keyword evidence="2" id="KW-0813">Transport</keyword>
<gene>
    <name evidence="4" type="ORF">H8S00_11450</name>
</gene>
<dbReference type="SUPFAM" id="SSF160527">
    <property type="entry name" value="V-type ATPase subunit E-like"/>
    <property type="match status" value="1"/>
</dbReference>
<proteinExistence type="inferred from homology"/>
<evidence type="ECO:0008006" key="6">
    <source>
        <dbReference type="Google" id="ProtNLM"/>
    </source>
</evidence>
<keyword evidence="3" id="KW-0406">Ion transport</keyword>
<evidence type="ECO:0000256" key="1">
    <source>
        <dbReference type="ARBA" id="ARBA00005901"/>
    </source>
</evidence>
<reference evidence="4 5" key="1">
    <citation type="submission" date="2020-08" db="EMBL/GenBank/DDBJ databases">
        <title>Genome public.</title>
        <authorList>
            <person name="Liu C."/>
            <person name="Sun Q."/>
        </authorList>
    </citation>
    <scope>NUCLEOTIDE SEQUENCE [LARGE SCALE GENOMIC DNA]</scope>
    <source>
        <strain evidence="4 5">BX4</strain>
    </source>
</reference>
<dbReference type="InterPro" id="IPR038495">
    <property type="entry name" value="ATPase_E_C"/>
</dbReference>
<sequence>MSGLDNIVQEIHSQAQKEANRILNEAEEYCNEYMDGIKADVAVQVEQINKKSLADRKLYEEKTKSGGEFRKRKTILMAKQSCINEVIEKAEMTFLELESEEYFKLMLELFKANVTCEKGKILFNEKDLSRMPQWFKDEINQAAKEKGGEIKINEMPENIDGGFILTYGDIEENCTVKSLFMANSDKLKDVANKVLFGTGN</sequence>
<dbReference type="Gene3D" id="3.30.2320.30">
    <property type="entry name" value="ATP synthase, E subunit, C-terminal"/>
    <property type="match status" value="1"/>
</dbReference>
<name>A0ABR7F6J4_9FIRM</name>
<evidence type="ECO:0000313" key="4">
    <source>
        <dbReference type="EMBL" id="MBC5668584.1"/>
    </source>
</evidence>